<evidence type="ECO:0000313" key="1">
    <source>
        <dbReference type="EMBL" id="SDD33775.1"/>
    </source>
</evidence>
<keyword evidence="2" id="KW-1185">Reference proteome</keyword>
<dbReference type="CDD" id="cd08984">
    <property type="entry name" value="GH43-like"/>
    <property type="match status" value="1"/>
</dbReference>
<dbReference type="EMBL" id="FMZO01000008">
    <property type="protein sequence ID" value="SDD33775.1"/>
    <property type="molecule type" value="Genomic_DNA"/>
</dbReference>
<dbReference type="PANTHER" id="PTHR43301">
    <property type="entry name" value="ARABINAN ENDO-1,5-ALPHA-L-ARABINOSIDASE"/>
    <property type="match status" value="1"/>
</dbReference>
<reference evidence="2" key="1">
    <citation type="submission" date="2016-10" db="EMBL/GenBank/DDBJ databases">
        <authorList>
            <person name="Varghese N."/>
            <person name="Submissions S."/>
        </authorList>
    </citation>
    <scope>NUCLEOTIDE SEQUENCE [LARGE SCALE GENOMIC DNA]</scope>
    <source>
        <strain evidence="2">DSM 25811 / CCM 8410 / LMG 26954 / E90</strain>
    </source>
</reference>
<dbReference type="Gene3D" id="2.115.10.20">
    <property type="entry name" value="Glycosyl hydrolase domain, family 43"/>
    <property type="match status" value="1"/>
</dbReference>
<name>A0A1G6TZR4_NIADE</name>
<proteinExistence type="predicted"/>
<gene>
    <name evidence="1" type="ORF">SAMN04487894_10872</name>
</gene>
<accession>A0A1G6TZR4</accession>
<dbReference type="Proteomes" id="UP000198757">
    <property type="component" value="Unassembled WGS sequence"/>
</dbReference>
<dbReference type="InterPro" id="IPR023296">
    <property type="entry name" value="Glyco_hydro_beta-prop_sf"/>
</dbReference>
<dbReference type="RefSeq" id="WP_090390960.1">
    <property type="nucleotide sequence ID" value="NZ_FMZO01000008.1"/>
</dbReference>
<organism evidence="1 2">
    <name type="scientific">Niabella drilacis (strain DSM 25811 / CCM 8410 / CCUG 62505 / LMG 26954 / E90)</name>
    <dbReference type="NCBI Taxonomy" id="1285928"/>
    <lineage>
        <taxon>Bacteria</taxon>
        <taxon>Pseudomonadati</taxon>
        <taxon>Bacteroidota</taxon>
        <taxon>Chitinophagia</taxon>
        <taxon>Chitinophagales</taxon>
        <taxon>Chitinophagaceae</taxon>
        <taxon>Niabella</taxon>
    </lineage>
</organism>
<protein>
    <submittedName>
        <fullName evidence="1">Glycosyl hydrolases family 32 N-terminal domain-containing protein</fullName>
    </submittedName>
</protein>
<dbReference type="PANTHER" id="PTHR43301:SF3">
    <property type="entry name" value="ARABINAN ENDO-1,5-ALPHA-L-ARABINOSIDASE A-RELATED"/>
    <property type="match status" value="1"/>
</dbReference>
<keyword evidence="1" id="KW-0378">Hydrolase</keyword>
<dbReference type="AlphaFoldDB" id="A0A1G6TZR4"/>
<dbReference type="OrthoDB" id="9759709at2"/>
<dbReference type="InterPro" id="IPR050727">
    <property type="entry name" value="GH43_arabinanases"/>
</dbReference>
<dbReference type="STRING" id="1285928.SAMN04487894_10872"/>
<sequence length="338" mass="38332">MKYTQIVFLFFLFCRPAGEAAAQGGVSLRAAPAPLFRDPVTDGAADPVMIYNEQEKSWWMLYTQRRANQELPDVAFCYGNPIAIASTDDHGKTWVYRGTIDLAIEPGTNTFWAPDVVYKNGVYHLFVTYIRGVRSHWGGDSQLAYYTSKDLWHWKFQQFINVGVKNVIDGCIMEKPGGGWRMWYKGPGAHTYASDSRDLKHWTPQDSVVIDGAPHEGPNVFAFAGYYWMLTDEWSGMRVYRSSDLETWEKQGMILSEKGRRPDDSPTGAHGDAVVAGGKAYVFYFTHPGRKTHFEAKMNASGIYPFEERRSSIQVAALVFKEGTLVAKRDEPFDFWLP</sequence>
<evidence type="ECO:0000313" key="2">
    <source>
        <dbReference type="Proteomes" id="UP000198757"/>
    </source>
</evidence>
<dbReference type="SUPFAM" id="SSF75005">
    <property type="entry name" value="Arabinanase/levansucrase/invertase"/>
    <property type="match status" value="1"/>
</dbReference>
<dbReference type="GO" id="GO:0016787">
    <property type="term" value="F:hydrolase activity"/>
    <property type="evidence" value="ECO:0007669"/>
    <property type="project" value="UniProtKB-KW"/>
</dbReference>